<dbReference type="Gene3D" id="1.20.1640.10">
    <property type="entry name" value="Multidrug efflux transporter AcrB transmembrane domain"/>
    <property type="match status" value="2"/>
</dbReference>
<protein>
    <submittedName>
        <fullName evidence="2">RND efflux system, inner membrane transporter</fullName>
    </submittedName>
</protein>
<dbReference type="PANTHER" id="PTHR32063:SF0">
    <property type="entry name" value="SWARMING MOTILITY PROTEIN SWRC"/>
    <property type="match status" value="1"/>
</dbReference>
<dbReference type="GO" id="GO:0005886">
    <property type="term" value="C:plasma membrane"/>
    <property type="evidence" value="ECO:0007669"/>
    <property type="project" value="TreeGrafter"/>
</dbReference>
<feature type="transmembrane region" description="Helical" evidence="1">
    <location>
        <begin position="385"/>
        <end position="408"/>
    </location>
</feature>
<accession>A0A3B0QPH8</accession>
<dbReference type="Gene3D" id="3.30.70.1440">
    <property type="entry name" value="Multidrug efflux transporter AcrB pore domain"/>
    <property type="match status" value="1"/>
</dbReference>
<dbReference type="InterPro" id="IPR001036">
    <property type="entry name" value="Acrflvin-R"/>
</dbReference>
<feature type="transmembrane region" description="Helical" evidence="1">
    <location>
        <begin position="980"/>
        <end position="1006"/>
    </location>
</feature>
<dbReference type="GO" id="GO:0042910">
    <property type="term" value="F:xenobiotic transmembrane transporter activity"/>
    <property type="evidence" value="ECO:0007669"/>
    <property type="project" value="TreeGrafter"/>
</dbReference>
<feature type="transmembrane region" description="Helical" evidence="1">
    <location>
        <begin position="903"/>
        <end position="926"/>
    </location>
</feature>
<dbReference type="Pfam" id="PF00873">
    <property type="entry name" value="ACR_tran"/>
    <property type="match status" value="1"/>
</dbReference>
<evidence type="ECO:0000256" key="1">
    <source>
        <dbReference type="SAM" id="Phobius"/>
    </source>
</evidence>
<feature type="transmembrane region" description="Helical" evidence="1">
    <location>
        <begin position="848"/>
        <end position="866"/>
    </location>
</feature>
<sequence length="1023" mass="111300">MILPEIAIKRPVLTLMAMVAIVVFGVISFLRLGVDQFPQVDFPVVTVTTVLEGAAPEVVEENITDVIEEEVATIEGIRTLTSVSSHGASVVTVEFQLGRDIDIAAQDVRDRVNRVVKDLPRDIESPVIDKLDMASQPIMWLGVSGRRPIAEITAYAEDILKPRIETITGVGSILVGGRRERTVRVWLDRERLEAHDLSSADVVSALERENVEIPGGFLVSEDVEFSVKTEGEFEEVSGFDDLIIAHRKGTPVRLRDVGYVEDGLEDYRNLARYKGEPAVGLGIKKKAGANTVAVARAVKVEVERAQKILPAGVSLEVAFDSSVFIEESAAEMQFSLVFGGVLAALVVFIFLRNFRATIITAVTIPLAIIGTFIVIYFLGFTLNTMTMLALTLAIGIVIDDAIVIIDNIHRHRELGEGPKDAARIGASELAFAAIATTFALGAVFIPVAFMEGIIGRFFFEFGITVAVAVFLSTAIALTVTPMLSSKLFTRRVKTHGFLYSIMESFYKGLESAYRRLLGVALRFRWLVVLLALCVFASSIFAWQGLGKEFMPAEDASAFMVSFQTPVGSSIGYTNEKLKLNEKTLADIPEIRSFFAAIGLGLEASVNKGIMFVRMHPKHERTRSQQDIVGELRATLNQEPGWTNFVIPFAMGFGGSGRGMPLEFIIRGPTLEGLSDYTDEIVRRFEKVPGIVGVDTNFDLGLPELSVIIDRDRAADLGVDTTAIASTINTLIGGRDVTTFKESGRRYDVRVKLIDAQTTTPRDIERLRVRSKDGALVSLAGMVNVVEGVSPSVINRHQRQRSITVFSSMEPGKTLGSALDDIAAIAEEVLPDGYSTTLSGRAEQFKESFVSMVMVFALAILITYMVLAAQFESLVHPFTVMIALPLSIVGALGALYFTGNTINIYSLIGITLLVGLVTKNSILLVDYTNTLRQRGLGIREAVLEAGPVRLRPIVMTALSTMLGVLPTAIGVGPGSESRAPMAIAVIGGLFLSTLLTLFVVPVVYTLLDDLGRIVKRKPMQEDQA</sequence>
<gene>
    <name evidence="2" type="ORF">MNBD_DELTA01-2115</name>
</gene>
<dbReference type="Gene3D" id="3.30.70.1320">
    <property type="entry name" value="Multidrug efflux transporter AcrB pore domain like"/>
    <property type="match status" value="1"/>
</dbReference>
<feature type="transmembrane region" description="Helical" evidence="1">
    <location>
        <begin position="461"/>
        <end position="483"/>
    </location>
</feature>
<dbReference type="SUPFAM" id="SSF82693">
    <property type="entry name" value="Multidrug efflux transporter AcrB pore domain, PN1, PN2, PC1 and PC2 subdomains"/>
    <property type="match status" value="3"/>
</dbReference>
<keyword evidence="1" id="KW-1133">Transmembrane helix</keyword>
<feature type="transmembrane region" description="Helical" evidence="1">
    <location>
        <begin position="429"/>
        <end position="449"/>
    </location>
</feature>
<name>A0A3B0QPH8_9ZZZZ</name>
<dbReference type="PANTHER" id="PTHR32063">
    <property type="match status" value="1"/>
</dbReference>
<feature type="transmembrane region" description="Helical" evidence="1">
    <location>
        <begin position="332"/>
        <end position="351"/>
    </location>
</feature>
<organism evidence="2">
    <name type="scientific">hydrothermal vent metagenome</name>
    <dbReference type="NCBI Taxonomy" id="652676"/>
    <lineage>
        <taxon>unclassified sequences</taxon>
        <taxon>metagenomes</taxon>
        <taxon>ecological metagenomes</taxon>
    </lineage>
</organism>
<dbReference type="AlphaFoldDB" id="A0A3B0QPH8"/>
<dbReference type="PRINTS" id="PR00702">
    <property type="entry name" value="ACRIFLAVINRP"/>
</dbReference>
<keyword evidence="1" id="KW-0812">Transmembrane</keyword>
<dbReference type="Gene3D" id="3.30.2090.10">
    <property type="entry name" value="Multidrug efflux transporter AcrB TolC docking domain, DN and DC subdomains"/>
    <property type="match status" value="2"/>
</dbReference>
<feature type="transmembrane region" description="Helical" evidence="1">
    <location>
        <begin position="523"/>
        <end position="542"/>
    </location>
</feature>
<dbReference type="SUPFAM" id="SSF82866">
    <property type="entry name" value="Multidrug efflux transporter AcrB transmembrane domain"/>
    <property type="match status" value="2"/>
</dbReference>
<feature type="transmembrane region" description="Helical" evidence="1">
    <location>
        <begin position="358"/>
        <end position="379"/>
    </location>
</feature>
<feature type="transmembrane region" description="Helical" evidence="1">
    <location>
        <begin position="947"/>
        <end position="968"/>
    </location>
</feature>
<dbReference type="InterPro" id="IPR027463">
    <property type="entry name" value="AcrB_DN_DC_subdom"/>
</dbReference>
<feature type="transmembrane region" description="Helical" evidence="1">
    <location>
        <begin position="12"/>
        <end position="34"/>
    </location>
</feature>
<keyword evidence="1" id="KW-0472">Membrane</keyword>
<proteinExistence type="predicted"/>
<reference evidence="2" key="1">
    <citation type="submission" date="2018-06" db="EMBL/GenBank/DDBJ databases">
        <authorList>
            <person name="Zhirakovskaya E."/>
        </authorList>
    </citation>
    <scope>NUCLEOTIDE SEQUENCE</scope>
</reference>
<feature type="transmembrane region" description="Helical" evidence="1">
    <location>
        <begin position="873"/>
        <end position="897"/>
    </location>
</feature>
<dbReference type="Gene3D" id="3.30.70.1430">
    <property type="entry name" value="Multidrug efflux transporter AcrB pore domain"/>
    <property type="match status" value="2"/>
</dbReference>
<dbReference type="SUPFAM" id="SSF82714">
    <property type="entry name" value="Multidrug efflux transporter AcrB TolC docking domain, DN and DC subdomains"/>
    <property type="match status" value="2"/>
</dbReference>
<dbReference type="EMBL" id="UOEA01000043">
    <property type="protein sequence ID" value="VAV83604.1"/>
    <property type="molecule type" value="Genomic_DNA"/>
</dbReference>
<evidence type="ECO:0000313" key="2">
    <source>
        <dbReference type="EMBL" id="VAV83604.1"/>
    </source>
</evidence>